<dbReference type="GeneID" id="6240439"/>
<protein>
    <submittedName>
        <fullName evidence="2">Uncharacterized protein</fullName>
    </submittedName>
</protein>
<reference evidence="2 3" key="1">
    <citation type="submission" date="2019-11" db="EMBL/GenBank/DDBJ databases">
        <authorList>
            <person name="Jiao W.-B."/>
            <person name="Schneeberger K."/>
        </authorList>
    </citation>
    <scope>NUCLEOTIDE SEQUENCE [LARGE SCALE GENOMIC DNA]</scope>
    <source>
        <strain evidence="3">cv. An-1</strain>
    </source>
</reference>
<proteinExistence type="predicted"/>
<dbReference type="SMR" id="A0A654FF19"/>
<accession>A0A654FF19</accession>
<dbReference type="Araport" id="AT3G49115"/>
<dbReference type="RefSeq" id="NP_001118797.1">
    <property type="nucleotide sequence ID" value="NM_001125325.1"/>
</dbReference>
<name>A0A654FF19_ARATH</name>
<dbReference type="EMBL" id="CACRSJ010000106">
    <property type="protein sequence ID" value="VYS59820.1"/>
    <property type="molecule type" value="Genomic_DNA"/>
</dbReference>
<gene>
    <name evidence="1" type="ordered locus">At3g49115</name>
    <name evidence="2" type="ORF">AN1_LOCUS15257</name>
</gene>
<evidence type="ECO:0000313" key="3">
    <source>
        <dbReference type="Proteomes" id="UP000426265"/>
    </source>
</evidence>
<dbReference type="ExpressionAtlas" id="A0A654FF19">
    <property type="expression patterns" value="baseline"/>
</dbReference>
<dbReference type="KEGG" id="ath:AT3G49115"/>
<sequence>MGDANDLKARVGTTAAKVYFWLDLWSEDLDVITSIIEDCVLLLLSSHDNSRGLFLVFLSSYFHKTK</sequence>
<evidence type="ECO:0000313" key="1">
    <source>
        <dbReference type="Araport" id="AT3G49115"/>
    </source>
</evidence>
<dbReference type="Proteomes" id="UP000426265">
    <property type="component" value="Unassembled WGS sequence"/>
</dbReference>
<organism evidence="2 3">
    <name type="scientific">Arabidopsis thaliana</name>
    <name type="common">Mouse-ear cress</name>
    <dbReference type="NCBI Taxonomy" id="3702"/>
    <lineage>
        <taxon>Eukaryota</taxon>
        <taxon>Viridiplantae</taxon>
        <taxon>Streptophyta</taxon>
        <taxon>Embryophyta</taxon>
        <taxon>Tracheophyta</taxon>
        <taxon>Spermatophyta</taxon>
        <taxon>Magnoliopsida</taxon>
        <taxon>eudicotyledons</taxon>
        <taxon>Gunneridae</taxon>
        <taxon>Pentapetalae</taxon>
        <taxon>rosids</taxon>
        <taxon>malvids</taxon>
        <taxon>Brassicales</taxon>
        <taxon>Brassicaceae</taxon>
        <taxon>Camelineae</taxon>
        <taxon>Arabidopsis</taxon>
    </lineage>
</organism>
<dbReference type="AlphaFoldDB" id="A0A654FF19"/>
<evidence type="ECO:0000313" key="2">
    <source>
        <dbReference type="EMBL" id="VYS59820.1"/>
    </source>
</evidence>